<dbReference type="InterPro" id="IPR000868">
    <property type="entry name" value="Isochorismatase-like_dom"/>
</dbReference>
<dbReference type="Gene3D" id="3.40.50.850">
    <property type="entry name" value="Isochorismatase-like"/>
    <property type="match status" value="1"/>
</dbReference>
<proteinExistence type="predicted"/>
<accession>A0A7S7NJU0</accession>
<organism evidence="3 4">
    <name type="scientific">Paludibaculum fermentans</name>
    <dbReference type="NCBI Taxonomy" id="1473598"/>
    <lineage>
        <taxon>Bacteria</taxon>
        <taxon>Pseudomonadati</taxon>
        <taxon>Acidobacteriota</taxon>
        <taxon>Terriglobia</taxon>
        <taxon>Bryobacterales</taxon>
        <taxon>Bryobacteraceae</taxon>
        <taxon>Paludibaculum</taxon>
    </lineage>
</organism>
<gene>
    <name evidence="3" type="ORF">IRI77_19050</name>
</gene>
<dbReference type="Pfam" id="PF00857">
    <property type="entry name" value="Isochorismatase"/>
    <property type="match status" value="1"/>
</dbReference>
<dbReference type="SUPFAM" id="SSF52499">
    <property type="entry name" value="Isochorismatase-like hydrolases"/>
    <property type="match status" value="1"/>
</dbReference>
<dbReference type="EMBL" id="CP063849">
    <property type="protein sequence ID" value="QOY84956.1"/>
    <property type="molecule type" value="Genomic_DNA"/>
</dbReference>
<name>A0A7S7NJU0_PALFE</name>
<evidence type="ECO:0000313" key="4">
    <source>
        <dbReference type="Proteomes" id="UP000593892"/>
    </source>
</evidence>
<evidence type="ECO:0000313" key="3">
    <source>
        <dbReference type="EMBL" id="QOY84956.1"/>
    </source>
</evidence>
<dbReference type="GO" id="GO:0016787">
    <property type="term" value="F:hydrolase activity"/>
    <property type="evidence" value="ECO:0007669"/>
    <property type="project" value="UniProtKB-KW"/>
</dbReference>
<keyword evidence="4" id="KW-1185">Reference proteome</keyword>
<dbReference type="InterPro" id="IPR050272">
    <property type="entry name" value="Isochorismatase-like_hydrls"/>
</dbReference>
<evidence type="ECO:0000256" key="1">
    <source>
        <dbReference type="ARBA" id="ARBA00022801"/>
    </source>
</evidence>
<reference evidence="3 4" key="1">
    <citation type="submission" date="2020-10" db="EMBL/GenBank/DDBJ databases">
        <title>Complete genome sequence of Paludibaculum fermentans P105T, a facultatively anaerobic acidobacterium capable of dissimilatory Fe(III) reduction.</title>
        <authorList>
            <person name="Dedysh S.N."/>
            <person name="Beletsky A.V."/>
            <person name="Kulichevskaya I.S."/>
            <person name="Mardanov A.V."/>
            <person name="Ravin N.V."/>
        </authorList>
    </citation>
    <scope>NUCLEOTIDE SEQUENCE [LARGE SCALE GENOMIC DNA]</scope>
    <source>
        <strain evidence="3 4">P105</strain>
    </source>
</reference>
<dbReference type="PANTHER" id="PTHR43540">
    <property type="entry name" value="PEROXYUREIDOACRYLATE/UREIDOACRYLATE AMIDOHYDROLASE-RELATED"/>
    <property type="match status" value="1"/>
</dbReference>
<sequence length="175" mass="18668">MKTVFFDIDTQFDFVNPAGALYVPGAELILPNVARLNQYAAANGIPLISTADAHTETDPEFANWPHHCVAGTLGQRKPETTLVGQIVLTKQSVDCFTIPGLPALLDELGAERCVVYGVVTEICVKHAVFGLLRTGRYVELVTDAVKSLNEDAAAQMLRDLAAQGGVATTVGAVCR</sequence>
<dbReference type="PANTHER" id="PTHR43540:SF6">
    <property type="entry name" value="ISOCHORISMATASE-LIKE DOMAIN-CONTAINING PROTEIN"/>
    <property type="match status" value="1"/>
</dbReference>
<dbReference type="AlphaFoldDB" id="A0A7S7NJU0"/>
<dbReference type="RefSeq" id="WP_194446626.1">
    <property type="nucleotide sequence ID" value="NZ_CP063849.1"/>
</dbReference>
<keyword evidence="1 3" id="KW-0378">Hydrolase</keyword>
<evidence type="ECO:0000259" key="2">
    <source>
        <dbReference type="Pfam" id="PF00857"/>
    </source>
</evidence>
<dbReference type="InterPro" id="IPR036380">
    <property type="entry name" value="Isochorismatase-like_sf"/>
</dbReference>
<protein>
    <submittedName>
        <fullName evidence="3">Cysteine hydrolase</fullName>
    </submittedName>
</protein>
<feature type="domain" description="Isochorismatase-like" evidence="2">
    <location>
        <begin position="6"/>
        <end position="170"/>
    </location>
</feature>
<dbReference type="Proteomes" id="UP000593892">
    <property type="component" value="Chromosome"/>
</dbReference>
<dbReference type="KEGG" id="pfer:IRI77_19050"/>
<dbReference type="CDD" id="cd00431">
    <property type="entry name" value="cysteine_hydrolases"/>
    <property type="match status" value="1"/>
</dbReference>